<evidence type="ECO:0000313" key="7">
    <source>
        <dbReference type="Proteomes" id="UP000657918"/>
    </source>
</evidence>
<dbReference type="Gene3D" id="3.40.50.970">
    <property type="match status" value="1"/>
</dbReference>
<keyword evidence="3" id="KW-0808">Transferase</keyword>
<dbReference type="EMBL" id="JADGMS010000018">
    <property type="protein sequence ID" value="KAF9662163.1"/>
    <property type="molecule type" value="Genomic_DNA"/>
</dbReference>
<proteinExistence type="predicted"/>
<comment type="caution">
    <text evidence="6">The sequence shown here is derived from an EMBL/GenBank/DDBJ whole genome shotgun (WGS) entry which is preliminary data.</text>
</comment>
<organism evidence="6 7">
    <name type="scientific">Salix dunnii</name>
    <dbReference type="NCBI Taxonomy" id="1413687"/>
    <lineage>
        <taxon>Eukaryota</taxon>
        <taxon>Viridiplantae</taxon>
        <taxon>Streptophyta</taxon>
        <taxon>Embryophyta</taxon>
        <taxon>Tracheophyta</taxon>
        <taxon>Spermatophyta</taxon>
        <taxon>Magnoliopsida</taxon>
        <taxon>eudicotyledons</taxon>
        <taxon>Gunneridae</taxon>
        <taxon>Pentapetalae</taxon>
        <taxon>rosids</taxon>
        <taxon>fabids</taxon>
        <taxon>Malpighiales</taxon>
        <taxon>Salicaceae</taxon>
        <taxon>Saliceae</taxon>
        <taxon>Salix</taxon>
    </lineage>
</organism>
<comment type="cofactor">
    <cofactor evidence="1">
        <name>Mg(2+)</name>
        <dbReference type="ChEBI" id="CHEBI:18420"/>
    </cofactor>
</comment>
<keyword evidence="5" id="KW-0786">Thiamine pyrophosphate</keyword>
<evidence type="ECO:0000256" key="3">
    <source>
        <dbReference type="ARBA" id="ARBA00022679"/>
    </source>
</evidence>
<sequence>MGTAIAQYPYGITSLFHVKFDHRLEISSSSFHYNLEISRFNLYPSSVSTTNSKVYDKDCLYRLYAQLISPFFQERSETKTLLNILLVMNFLHFPDMFPTIDISASLPVKDWSMQELKLIASEIRSKLSSIMSNTKKDFKASLAAVELTVAIHHVFHAPVDKILWDAGEQVRFAADSALYGGLHSHQRADNSMLNGVCSFVCAVQPYTGAASMTIDLYFFRMGMDWEFFLVSYQQTYAHKILTGRRSLMHTLRQKDGLSGFTSRSESECDLFGAGHRCNSISAGLGMAVARDIQGKQECTAAVIGNGTTMAGQVYEAMGNAGYLDSNMIVILNDSRHYLHPKIEECAKTSINALSSTLSKLQSSKSFWRLREVAKGVTKRIGIYELAAKVEYLVCVLQEVSILESMGPVLIHVITEENQCAEHKRQTEAMENQQDGMLNSYT</sequence>
<evidence type="ECO:0000313" key="6">
    <source>
        <dbReference type="EMBL" id="KAF9662163.1"/>
    </source>
</evidence>
<dbReference type="GO" id="GO:0008661">
    <property type="term" value="F:1-deoxy-D-xylulose-5-phosphate synthase activity"/>
    <property type="evidence" value="ECO:0007669"/>
    <property type="project" value="InterPro"/>
</dbReference>
<dbReference type="OrthoDB" id="10266385at2759"/>
<dbReference type="AlphaFoldDB" id="A0A835J3V5"/>
<dbReference type="PANTHER" id="PTHR43322:SF3">
    <property type="entry name" value="1-DEOXY-D-XYLULOSE-5-PHOSPHATE SYNTHASE"/>
    <property type="match status" value="1"/>
</dbReference>
<protein>
    <submittedName>
        <fullName evidence="6">Uncharacterized protein</fullName>
    </submittedName>
</protein>
<dbReference type="InterPro" id="IPR005477">
    <property type="entry name" value="Dxylulose-5-P_synthase"/>
</dbReference>
<evidence type="ECO:0000256" key="2">
    <source>
        <dbReference type="ARBA" id="ARBA00011738"/>
    </source>
</evidence>
<evidence type="ECO:0000256" key="4">
    <source>
        <dbReference type="ARBA" id="ARBA00022842"/>
    </source>
</evidence>
<accession>A0A835J3V5</accession>
<dbReference type="Proteomes" id="UP000657918">
    <property type="component" value="Unassembled WGS sequence"/>
</dbReference>
<dbReference type="PANTHER" id="PTHR43322">
    <property type="entry name" value="1-D-DEOXYXYLULOSE 5-PHOSPHATE SYNTHASE-RELATED"/>
    <property type="match status" value="1"/>
</dbReference>
<dbReference type="SUPFAM" id="SSF52518">
    <property type="entry name" value="Thiamin diphosphate-binding fold (THDP-binding)"/>
    <property type="match status" value="1"/>
</dbReference>
<dbReference type="GO" id="GO:0016114">
    <property type="term" value="P:terpenoid biosynthetic process"/>
    <property type="evidence" value="ECO:0007669"/>
    <property type="project" value="InterPro"/>
</dbReference>
<evidence type="ECO:0000256" key="5">
    <source>
        <dbReference type="ARBA" id="ARBA00023052"/>
    </source>
</evidence>
<reference evidence="6 7" key="1">
    <citation type="submission" date="2020-10" db="EMBL/GenBank/DDBJ databases">
        <title>Plant Genome Project.</title>
        <authorList>
            <person name="Zhang R.-G."/>
        </authorList>
    </citation>
    <scope>NUCLEOTIDE SEQUENCE [LARGE SCALE GENOMIC DNA]</scope>
    <source>
        <strain evidence="6">FAFU-HL-1</strain>
        <tissue evidence="6">Leaf</tissue>
    </source>
</reference>
<evidence type="ECO:0000256" key="1">
    <source>
        <dbReference type="ARBA" id="ARBA00001946"/>
    </source>
</evidence>
<dbReference type="InterPro" id="IPR029061">
    <property type="entry name" value="THDP-binding"/>
</dbReference>
<gene>
    <name evidence="6" type="ORF">SADUNF_Sadunf18G0024700</name>
</gene>
<name>A0A835J3V5_9ROSI</name>
<keyword evidence="4" id="KW-0460">Magnesium</keyword>
<keyword evidence="7" id="KW-1185">Reference proteome</keyword>
<comment type="subunit">
    <text evidence="2">Homodimer.</text>
</comment>
<dbReference type="Pfam" id="PF13292">
    <property type="entry name" value="DXP_synthase_N"/>
    <property type="match status" value="2"/>
</dbReference>